<protein>
    <recommendedName>
        <fullName evidence="9">RING-type domain-containing protein</fullName>
    </recommendedName>
</protein>
<keyword evidence="5" id="KW-0862">Zinc</keyword>
<feature type="compositionally biased region" description="Polar residues" evidence="8">
    <location>
        <begin position="338"/>
        <end position="349"/>
    </location>
</feature>
<comment type="similarity">
    <text evidence="1">Belongs to the SH3RF family.</text>
</comment>
<feature type="compositionally biased region" description="Basic and acidic residues" evidence="8">
    <location>
        <begin position="92"/>
        <end position="112"/>
    </location>
</feature>
<feature type="compositionally biased region" description="Polar residues" evidence="8">
    <location>
        <begin position="149"/>
        <end position="161"/>
    </location>
</feature>
<feature type="compositionally biased region" description="Basic and acidic residues" evidence="8">
    <location>
        <begin position="390"/>
        <end position="402"/>
    </location>
</feature>
<evidence type="ECO:0000313" key="10">
    <source>
        <dbReference type="EMBL" id="KIW02140.1"/>
    </source>
</evidence>
<reference evidence="10 11" key="1">
    <citation type="submission" date="2015-01" db="EMBL/GenBank/DDBJ databases">
        <title>The Genome Sequence of Ochroconis gallopava CBS43764.</title>
        <authorList>
            <consortium name="The Broad Institute Genomics Platform"/>
            <person name="Cuomo C."/>
            <person name="de Hoog S."/>
            <person name="Gorbushina A."/>
            <person name="Stielow B."/>
            <person name="Teixiera M."/>
            <person name="Abouelleil A."/>
            <person name="Chapman S.B."/>
            <person name="Priest M."/>
            <person name="Young S.K."/>
            <person name="Wortman J."/>
            <person name="Nusbaum C."/>
            <person name="Birren B."/>
        </authorList>
    </citation>
    <scope>NUCLEOTIDE SEQUENCE [LARGE SCALE GENOMIC DNA]</scope>
    <source>
        <strain evidence="10 11">CBS 43764</strain>
    </source>
</reference>
<dbReference type="PROSITE" id="PS50089">
    <property type="entry name" value="ZF_RING_2"/>
    <property type="match status" value="1"/>
</dbReference>
<dbReference type="RefSeq" id="XP_016212009.1">
    <property type="nucleotide sequence ID" value="XM_016360297.1"/>
</dbReference>
<evidence type="ECO:0000256" key="5">
    <source>
        <dbReference type="ARBA" id="ARBA00022833"/>
    </source>
</evidence>
<evidence type="ECO:0000256" key="3">
    <source>
        <dbReference type="ARBA" id="ARBA00022723"/>
    </source>
</evidence>
<dbReference type="InterPro" id="IPR052256">
    <property type="entry name" value="E3_ubiquitin-ligase_CHFR"/>
</dbReference>
<feature type="compositionally biased region" description="Basic and acidic residues" evidence="8">
    <location>
        <begin position="276"/>
        <end position="301"/>
    </location>
</feature>
<evidence type="ECO:0000256" key="2">
    <source>
        <dbReference type="ARBA" id="ARBA00022443"/>
    </source>
</evidence>
<dbReference type="PANTHER" id="PTHR16079">
    <property type="entry name" value="UBIQUITIN LIGASE PROTEIN CHFR"/>
    <property type="match status" value="1"/>
</dbReference>
<dbReference type="GO" id="GO:0008270">
    <property type="term" value="F:zinc ion binding"/>
    <property type="evidence" value="ECO:0007669"/>
    <property type="project" value="UniProtKB-KW"/>
</dbReference>
<evidence type="ECO:0000256" key="1">
    <source>
        <dbReference type="ARBA" id="ARBA00008649"/>
    </source>
</evidence>
<keyword evidence="2" id="KW-0728">SH3 domain</keyword>
<accession>A0A0D2A6E2</accession>
<dbReference type="InterPro" id="IPR018957">
    <property type="entry name" value="Znf_C3HC4_RING-type"/>
</dbReference>
<dbReference type="STRING" id="253628.A0A0D2A6E2"/>
<dbReference type="SUPFAM" id="SSF50044">
    <property type="entry name" value="SH3-domain"/>
    <property type="match status" value="1"/>
</dbReference>
<evidence type="ECO:0000256" key="4">
    <source>
        <dbReference type="ARBA" id="ARBA00022771"/>
    </source>
</evidence>
<proteinExistence type="inferred from homology"/>
<feature type="domain" description="RING-type" evidence="9">
    <location>
        <begin position="22"/>
        <end position="70"/>
    </location>
</feature>
<dbReference type="SMART" id="SM00184">
    <property type="entry name" value="RING"/>
    <property type="match status" value="1"/>
</dbReference>
<dbReference type="GeneID" id="27314599"/>
<dbReference type="SMART" id="SM00326">
    <property type="entry name" value="SH3"/>
    <property type="match status" value="1"/>
</dbReference>
<dbReference type="InParanoid" id="A0A0D2A6E2"/>
<dbReference type="InterPro" id="IPR017907">
    <property type="entry name" value="Znf_RING_CS"/>
</dbReference>
<dbReference type="EMBL" id="KN847551">
    <property type="protein sequence ID" value="KIW02140.1"/>
    <property type="molecule type" value="Genomic_DNA"/>
</dbReference>
<evidence type="ECO:0000259" key="9">
    <source>
        <dbReference type="PROSITE" id="PS50089"/>
    </source>
</evidence>
<dbReference type="GO" id="GO:0004842">
    <property type="term" value="F:ubiquitin-protein transferase activity"/>
    <property type="evidence" value="ECO:0007669"/>
    <property type="project" value="TreeGrafter"/>
</dbReference>
<keyword evidence="3" id="KW-0479">Metal-binding</keyword>
<dbReference type="InterPro" id="IPR001452">
    <property type="entry name" value="SH3_domain"/>
</dbReference>
<gene>
    <name evidence="10" type="ORF">PV09_06626</name>
</gene>
<dbReference type="PROSITE" id="PS00518">
    <property type="entry name" value="ZF_RING_1"/>
    <property type="match status" value="1"/>
</dbReference>
<feature type="region of interest" description="Disordered" evidence="8">
    <location>
        <begin position="147"/>
        <end position="249"/>
    </location>
</feature>
<evidence type="ECO:0000256" key="6">
    <source>
        <dbReference type="ARBA" id="ARBA00022843"/>
    </source>
</evidence>
<feature type="region of interest" description="Disordered" evidence="8">
    <location>
        <begin position="92"/>
        <end position="131"/>
    </location>
</feature>
<evidence type="ECO:0000313" key="11">
    <source>
        <dbReference type="Proteomes" id="UP000053259"/>
    </source>
</evidence>
<keyword evidence="4 7" id="KW-0863">Zinc-finger</keyword>
<feature type="compositionally biased region" description="Polar residues" evidence="8">
    <location>
        <begin position="302"/>
        <end position="313"/>
    </location>
</feature>
<dbReference type="Gene3D" id="2.30.30.40">
    <property type="entry name" value="SH3 Domains"/>
    <property type="match status" value="1"/>
</dbReference>
<dbReference type="InterPro" id="IPR036028">
    <property type="entry name" value="SH3-like_dom_sf"/>
</dbReference>
<feature type="compositionally biased region" description="Polar residues" evidence="8">
    <location>
        <begin position="217"/>
        <end position="229"/>
    </location>
</feature>
<dbReference type="InterPro" id="IPR001841">
    <property type="entry name" value="Znf_RING"/>
</dbReference>
<dbReference type="GO" id="GO:0006511">
    <property type="term" value="P:ubiquitin-dependent protein catabolic process"/>
    <property type="evidence" value="ECO:0007669"/>
    <property type="project" value="TreeGrafter"/>
</dbReference>
<dbReference type="SUPFAM" id="SSF57850">
    <property type="entry name" value="RING/U-box"/>
    <property type="match status" value="3"/>
</dbReference>
<name>A0A0D2A6E2_9PEZI</name>
<dbReference type="AlphaFoldDB" id="A0A0D2A6E2"/>
<dbReference type="Pfam" id="PF00097">
    <property type="entry name" value="zf-C3HC4"/>
    <property type="match status" value="1"/>
</dbReference>
<dbReference type="Gene3D" id="3.30.40.10">
    <property type="entry name" value="Zinc/RING finger domain, C3HC4 (zinc finger)"/>
    <property type="match status" value="1"/>
</dbReference>
<feature type="compositionally biased region" description="Basic and acidic residues" evidence="8">
    <location>
        <begin position="314"/>
        <end position="330"/>
    </location>
</feature>
<feature type="compositionally biased region" description="Polar residues" evidence="8">
    <location>
        <begin position="487"/>
        <end position="497"/>
    </location>
</feature>
<feature type="region of interest" description="Disordered" evidence="8">
    <location>
        <begin position="697"/>
        <end position="719"/>
    </location>
</feature>
<feature type="compositionally biased region" description="Polar residues" evidence="8">
    <location>
        <begin position="446"/>
        <end position="473"/>
    </location>
</feature>
<dbReference type="GO" id="GO:0016567">
    <property type="term" value="P:protein ubiquitination"/>
    <property type="evidence" value="ECO:0007669"/>
    <property type="project" value="TreeGrafter"/>
</dbReference>
<organism evidence="10 11">
    <name type="scientific">Verruconis gallopava</name>
    <dbReference type="NCBI Taxonomy" id="253628"/>
    <lineage>
        <taxon>Eukaryota</taxon>
        <taxon>Fungi</taxon>
        <taxon>Dikarya</taxon>
        <taxon>Ascomycota</taxon>
        <taxon>Pezizomycotina</taxon>
        <taxon>Dothideomycetes</taxon>
        <taxon>Pleosporomycetidae</taxon>
        <taxon>Venturiales</taxon>
        <taxon>Sympoventuriaceae</taxon>
        <taxon>Verruconis</taxon>
    </lineage>
</organism>
<evidence type="ECO:0000256" key="8">
    <source>
        <dbReference type="SAM" id="MobiDB-lite"/>
    </source>
</evidence>
<dbReference type="GO" id="GO:0005634">
    <property type="term" value="C:nucleus"/>
    <property type="evidence" value="ECO:0007669"/>
    <property type="project" value="TreeGrafter"/>
</dbReference>
<dbReference type="HOGENOM" id="CLU_005224_1_0_1"/>
<keyword evidence="6" id="KW-0832">Ubl conjugation</keyword>
<dbReference type="OrthoDB" id="1305878at2759"/>
<sequence>MAEGAVATASSPAIDLGEDLNCAICMQILYQPLTLLDCMHTFCGACLKDWFAHQAASARSIHPYTCPSCRDSVRTTKRYPLIMNWLEKHLSKNPDKARSEEDKREHEEKYKPGDNVLPKLRLRHPPPDEEDNRLMEEVMQMSLREAGITESSTQANTLQPTDSRRPGLGHVGGGSRSRNGSRSPGRRSTERSREAERNEADLPSPTQRETSTRQVEHQSSLISLLSVSEMSPEEMQQEITRMIADEGLLDDVDLSNLDATREEELSERIAAAYRRRKEDARRRRREADAARDRSRHQDRNTQRAPSSRTSSRPGTEENGTRATDRRRTGDARPPPISNPQLIDSANQGQARHRRSGSSGNSRATARMDSGVASLPSPTLAPILPVVSTSEESRRRQSNERSATDPNRAPTGSHVSQQASPGSAPATPRNAEMSHASFRTHVRQRSDSNPQHSPRLGSSNTFPRTSHNHSTSSLPIGLNHSATDPFGISSSGSGTLNLPSSAGRPSSSSSTSAHSRPVLHTEPSISCSKCAKEHIEFEVHYNCPKCSTESQPYNICKSCFRHGMDNCQGWLGFGSAAMRVYESRMHSKTQPPSSLEKPHVFTAQRYVRPKHPLVPSPTSDRPHRQLTYEDPAKRLEKGVFCDQCSAFANNCYWKCDACNDGEWGFCNDCVNQGKHCTHPLLPLKARESEYTSISQVDGHLSAPTRPDAEQHPSPPLTPKSASIIDGPVVIPVANIPFQPLTFHTLCDLCTNPIPPSVTRFHCPQCNGGDYDICMSCYHGLVATGKISSVNGPQGWRRCPQNHRMVVIGFQDAGGGQRRVVARDLVGGWTFFEEPQGSNNAVNTTSVGTRKWRWTGDNGQEQEADPEYRTRLAGHVRIPPDGGIGLVFYARWNYFPENATDKDLCFPKGAEIREAEDINGDWLWGVYAGKTGLFFAPYVNFLRKVTV</sequence>
<feature type="compositionally biased region" description="Basic and acidic residues" evidence="8">
    <location>
        <begin position="187"/>
        <end position="200"/>
    </location>
</feature>
<evidence type="ECO:0000256" key="7">
    <source>
        <dbReference type="PROSITE-ProRule" id="PRU00175"/>
    </source>
</evidence>
<dbReference type="InterPro" id="IPR013083">
    <property type="entry name" value="Znf_RING/FYVE/PHD"/>
</dbReference>
<feature type="region of interest" description="Disordered" evidence="8">
    <location>
        <begin position="271"/>
        <end position="517"/>
    </location>
</feature>
<dbReference type="VEuPathDB" id="FungiDB:PV09_06626"/>
<dbReference type="Proteomes" id="UP000053259">
    <property type="component" value="Unassembled WGS sequence"/>
</dbReference>
<feature type="compositionally biased region" description="Low complexity" evidence="8">
    <location>
        <begin position="498"/>
        <end position="515"/>
    </location>
</feature>
<keyword evidence="11" id="KW-1185">Reference proteome</keyword>
<dbReference type="PANTHER" id="PTHR16079:SF4">
    <property type="entry name" value="E3 UBIQUITIN-PROTEIN LIGASE CHFR"/>
    <property type="match status" value="1"/>
</dbReference>